<feature type="domain" description="LUD" evidence="1">
    <location>
        <begin position="124"/>
        <end position="223"/>
    </location>
</feature>
<sequence length="227" mass="24390">MTGSRETVLASVRRALGVTSREAPRRQEVADRLKGHPAGVIPARGQLPPSERIALFKDMVLAAAASLDHLPSMDEVPGAIAAYLRARNLPSSLLRGTDPRLADLPWHKEPQLDVWIGASDGHQLVGLSHAFAGIAESGTVVLLSGQDNPTTLNFLPDHHLVVVDAREVDGDYETVWTRIRARFGEGALPRAVNWVTGPSRSADIEQTLLLGAHGPRSLHILLVGTAD</sequence>
<keyword evidence="3" id="KW-1185">Reference proteome</keyword>
<dbReference type="SUPFAM" id="SSF100950">
    <property type="entry name" value="NagB/RpiA/CoA transferase-like"/>
    <property type="match status" value="1"/>
</dbReference>
<reference evidence="2 3" key="1">
    <citation type="submission" date="2023-07" db="EMBL/GenBank/DDBJ databases">
        <title>Genomic Encyclopedia of Type Strains, Phase IV (KMG-IV): sequencing the most valuable type-strain genomes for metagenomic binning, comparative biology and taxonomic classification.</title>
        <authorList>
            <person name="Goeker M."/>
        </authorList>
    </citation>
    <scope>NUCLEOTIDE SEQUENCE [LARGE SCALE GENOMIC DNA]</scope>
    <source>
        <strain evidence="2 3">DSM 3770</strain>
    </source>
</reference>
<dbReference type="Gene3D" id="3.40.50.10420">
    <property type="entry name" value="NagB/RpiA/CoA transferase-like"/>
    <property type="match status" value="1"/>
</dbReference>
<gene>
    <name evidence="2" type="ORF">QOZ94_003996</name>
</gene>
<dbReference type="PANTHER" id="PTHR43682">
    <property type="entry name" value="LACTATE UTILIZATION PROTEIN C"/>
    <property type="match status" value="1"/>
</dbReference>
<dbReference type="InterPro" id="IPR003741">
    <property type="entry name" value="LUD_dom"/>
</dbReference>
<accession>A0ABU0LJ89</accession>
<evidence type="ECO:0000313" key="3">
    <source>
        <dbReference type="Proteomes" id="UP001241747"/>
    </source>
</evidence>
<dbReference type="Pfam" id="PF02589">
    <property type="entry name" value="LUD_dom"/>
    <property type="match status" value="1"/>
</dbReference>
<organism evidence="2 3">
    <name type="scientific">Xanthobacter agilis</name>
    <dbReference type="NCBI Taxonomy" id="47492"/>
    <lineage>
        <taxon>Bacteria</taxon>
        <taxon>Pseudomonadati</taxon>
        <taxon>Pseudomonadota</taxon>
        <taxon>Alphaproteobacteria</taxon>
        <taxon>Hyphomicrobiales</taxon>
        <taxon>Xanthobacteraceae</taxon>
        <taxon>Xanthobacter</taxon>
    </lineage>
</organism>
<dbReference type="PANTHER" id="PTHR43682:SF1">
    <property type="entry name" value="LACTATE UTILIZATION PROTEIN C"/>
    <property type="match status" value="1"/>
</dbReference>
<dbReference type="InterPro" id="IPR024185">
    <property type="entry name" value="FTHF_cligase-like_sf"/>
</dbReference>
<comment type="caution">
    <text evidence="2">The sequence shown here is derived from an EMBL/GenBank/DDBJ whole genome shotgun (WGS) entry which is preliminary data.</text>
</comment>
<dbReference type="InterPro" id="IPR037171">
    <property type="entry name" value="NagB/RpiA_transferase-like"/>
</dbReference>
<dbReference type="EMBL" id="JAUSVY010000014">
    <property type="protein sequence ID" value="MDQ0507180.1"/>
    <property type="molecule type" value="Genomic_DNA"/>
</dbReference>
<dbReference type="Proteomes" id="UP001241747">
    <property type="component" value="Unassembled WGS sequence"/>
</dbReference>
<evidence type="ECO:0000259" key="1">
    <source>
        <dbReference type="Pfam" id="PF02589"/>
    </source>
</evidence>
<name>A0ABU0LJ89_XANAG</name>
<evidence type="ECO:0000313" key="2">
    <source>
        <dbReference type="EMBL" id="MDQ0507180.1"/>
    </source>
</evidence>
<dbReference type="RefSeq" id="WP_237346344.1">
    <property type="nucleotide sequence ID" value="NZ_JABWGX010000018.1"/>
</dbReference>
<protein>
    <submittedName>
        <fullName evidence="2">L-lactate dehydrogenase complex protein LldG</fullName>
    </submittedName>
</protein>
<proteinExistence type="predicted"/>